<keyword evidence="2" id="KW-0677">Repeat</keyword>
<dbReference type="Pfam" id="PF13855">
    <property type="entry name" value="LRR_8"/>
    <property type="match status" value="1"/>
</dbReference>
<evidence type="ECO:0000256" key="2">
    <source>
        <dbReference type="ARBA" id="ARBA00022737"/>
    </source>
</evidence>
<dbReference type="GO" id="GO:0005737">
    <property type="term" value="C:cytoplasm"/>
    <property type="evidence" value="ECO:0007669"/>
    <property type="project" value="TreeGrafter"/>
</dbReference>
<evidence type="ECO:0008006" key="6">
    <source>
        <dbReference type="Google" id="ProtNLM"/>
    </source>
</evidence>
<evidence type="ECO:0000313" key="4">
    <source>
        <dbReference type="EnsemblMetazoa" id="GPPI050834-PA"/>
    </source>
</evidence>
<protein>
    <recommendedName>
        <fullName evidence="6">Leucine-rich repeat-containing protein 20</fullName>
    </recommendedName>
</protein>
<reference evidence="4" key="2">
    <citation type="submission" date="2020-05" db="UniProtKB">
        <authorList>
            <consortium name="EnsemblMetazoa"/>
        </authorList>
    </citation>
    <scope>IDENTIFICATION</scope>
    <source>
        <strain evidence="4">IAEA</strain>
    </source>
</reference>
<keyword evidence="3" id="KW-1133">Transmembrane helix</keyword>
<sequence length="242" mass="28221">MSKRKQIYLARDLIFILSLLILTYHEKFKLKIIESRIKRRTFLFRGLYTKKGKNFLVIALKKSLKMAHAVVRVVERCESAKENRELDLSECELMQIPDAVYHLMRNTELKTCDLSGNVIKKISPKFAVKFSLITDLNLSHNQMSKLPDELADLTNLARLNISHNSFIVLPPVVFKMPKLRELDASHNAIIEIDTDEFITSDSLEVVDLRRNPLGRTTFRRLKNAQTPFRIEISEYNEDDEDW</sequence>
<dbReference type="Pfam" id="PF00560">
    <property type="entry name" value="LRR_1"/>
    <property type="match status" value="1"/>
</dbReference>
<dbReference type="VEuPathDB" id="VectorBase:GPPI050834"/>
<accession>A0A1B0C6Y6</accession>
<dbReference type="PROSITE" id="PS51450">
    <property type="entry name" value="LRR"/>
    <property type="match status" value="1"/>
</dbReference>
<dbReference type="Proteomes" id="UP000092460">
    <property type="component" value="Unassembled WGS sequence"/>
</dbReference>
<name>A0A1B0C6Y6_9MUSC</name>
<dbReference type="InterPro" id="IPR032675">
    <property type="entry name" value="LRR_dom_sf"/>
</dbReference>
<evidence type="ECO:0000313" key="5">
    <source>
        <dbReference type="Proteomes" id="UP000092460"/>
    </source>
</evidence>
<dbReference type="EnsemblMetazoa" id="GPPI050834-RA">
    <property type="protein sequence ID" value="GPPI050834-PA"/>
    <property type="gene ID" value="GPPI050834"/>
</dbReference>
<dbReference type="InterPro" id="IPR001611">
    <property type="entry name" value="Leu-rich_rpt"/>
</dbReference>
<dbReference type="SUPFAM" id="SSF52075">
    <property type="entry name" value="Outer arm dynein light chain 1"/>
    <property type="match status" value="1"/>
</dbReference>
<keyword evidence="1" id="KW-0433">Leucine-rich repeat</keyword>
<dbReference type="Gene3D" id="3.80.10.10">
    <property type="entry name" value="Ribonuclease Inhibitor"/>
    <property type="match status" value="1"/>
</dbReference>
<dbReference type="STRING" id="67801.A0A1B0C6Y6"/>
<keyword evidence="3" id="KW-0472">Membrane</keyword>
<reference evidence="5" key="1">
    <citation type="submission" date="2015-01" db="EMBL/GenBank/DDBJ databases">
        <authorList>
            <person name="Aksoy S."/>
            <person name="Warren W."/>
            <person name="Wilson R.K."/>
        </authorList>
    </citation>
    <scope>NUCLEOTIDE SEQUENCE [LARGE SCALE GENOMIC DNA]</scope>
    <source>
        <strain evidence="5">IAEA</strain>
    </source>
</reference>
<dbReference type="PANTHER" id="PTHR48051">
    <property type="match status" value="1"/>
</dbReference>
<keyword evidence="5" id="KW-1185">Reference proteome</keyword>
<dbReference type="EMBL" id="JXJN01027224">
    <property type="status" value="NOT_ANNOTATED_CDS"/>
    <property type="molecule type" value="Genomic_DNA"/>
</dbReference>
<organism evidence="4 5">
    <name type="scientific">Glossina palpalis gambiensis</name>
    <dbReference type="NCBI Taxonomy" id="67801"/>
    <lineage>
        <taxon>Eukaryota</taxon>
        <taxon>Metazoa</taxon>
        <taxon>Ecdysozoa</taxon>
        <taxon>Arthropoda</taxon>
        <taxon>Hexapoda</taxon>
        <taxon>Insecta</taxon>
        <taxon>Pterygota</taxon>
        <taxon>Neoptera</taxon>
        <taxon>Endopterygota</taxon>
        <taxon>Diptera</taxon>
        <taxon>Brachycera</taxon>
        <taxon>Muscomorpha</taxon>
        <taxon>Hippoboscoidea</taxon>
        <taxon>Glossinidae</taxon>
        <taxon>Glossina</taxon>
    </lineage>
</organism>
<evidence type="ECO:0000256" key="1">
    <source>
        <dbReference type="ARBA" id="ARBA00022614"/>
    </source>
</evidence>
<feature type="transmembrane region" description="Helical" evidence="3">
    <location>
        <begin position="7"/>
        <end position="25"/>
    </location>
</feature>
<keyword evidence="3" id="KW-0812">Transmembrane</keyword>
<evidence type="ECO:0000256" key="3">
    <source>
        <dbReference type="SAM" id="Phobius"/>
    </source>
</evidence>
<dbReference type="InterPro" id="IPR050216">
    <property type="entry name" value="LRR_domain-containing"/>
</dbReference>
<dbReference type="AlphaFoldDB" id="A0A1B0C6Y6"/>
<proteinExistence type="predicted"/>
<dbReference type="PANTHER" id="PTHR48051:SF1">
    <property type="entry name" value="RAS SUPPRESSOR PROTEIN 1"/>
    <property type="match status" value="1"/>
</dbReference>